<dbReference type="InterPro" id="IPR052157">
    <property type="entry name" value="BCAA_transport_permease"/>
</dbReference>
<evidence type="ECO:0000256" key="5">
    <source>
        <dbReference type="ARBA" id="ARBA00022970"/>
    </source>
</evidence>
<dbReference type="EMBL" id="AP028679">
    <property type="protein sequence ID" value="BEQ14639.1"/>
    <property type="molecule type" value="Genomic_DNA"/>
</dbReference>
<feature type="transmembrane region" description="Helical" evidence="9">
    <location>
        <begin position="213"/>
        <end position="230"/>
    </location>
</feature>
<evidence type="ECO:0000313" key="11">
    <source>
        <dbReference type="Proteomes" id="UP001366166"/>
    </source>
</evidence>
<evidence type="ECO:0000256" key="7">
    <source>
        <dbReference type="ARBA" id="ARBA00023136"/>
    </source>
</evidence>
<dbReference type="PANTHER" id="PTHR11795">
    <property type="entry name" value="BRANCHED-CHAIN AMINO ACID TRANSPORT SYSTEM PERMEASE PROTEIN LIVH"/>
    <property type="match status" value="1"/>
</dbReference>
<name>A0AAU9EHA5_9BACT</name>
<feature type="transmembrane region" description="Helical" evidence="9">
    <location>
        <begin position="135"/>
        <end position="155"/>
    </location>
</feature>
<dbReference type="InterPro" id="IPR001851">
    <property type="entry name" value="ABC_transp_permease"/>
</dbReference>
<keyword evidence="2" id="KW-0813">Transport</keyword>
<evidence type="ECO:0000256" key="6">
    <source>
        <dbReference type="ARBA" id="ARBA00022989"/>
    </source>
</evidence>
<feature type="transmembrane region" description="Helical" evidence="9">
    <location>
        <begin position="264"/>
        <end position="285"/>
    </location>
</feature>
<dbReference type="GO" id="GO:0006865">
    <property type="term" value="P:amino acid transport"/>
    <property type="evidence" value="ECO:0007669"/>
    <property type="project" value="UniProtKB-KW"/>
</dbReference>
<evidence type="ECO:0000256" key="8">
    <source>
        <dbReference type="ARBA" id="ARBA00037998"/>
    </source>
</evidence>
<keyword evidence="7 9" id="KW-0472">Membrane</keyword>
<dbReference type="GO" id="GO:0005886">
    <property type="term" value="C:plasma membrane"/>
    <property type="evidence" value="ECO:0007669"/>
    <property type="project" value="UniProtKB-SubCell"/>
</dbReference>
<organism evidence="10 11">
    <name type="scientific">Desulfoferula mesophila</name>
    <dbReference type="NCBI Taxonomy" id="3058419"/>
    <lineage>
        <taxon>Bacteria</taxon>
        <taxon>Pseudomonadati</taxon>
        <taxon>Thermodesulfobacteriota</taxon>
        <taxon>Desulfarculia</taxon>
        <taxon>Desulfarculales</taxon>
        <taxon>Desulfarculaceae</taxon>
        <taxon>Desulfoferula</taxon>
    </lineage>
</organism>
<feature type="transmembrane region" description="Helical" evidence="9">
    <location>
        <begin position="93"/>
        <end position="115"/>
    </location>
</feature>
<keyword evidence="11" id="KW-1185">Reference proteome</keyword>
<evidence type="ECO:0000256" key="2">
    <source>
        <dbReference type="ARBA" id="ARBA00022448"/>
    </source>
</evidence>
<proteinExistence type="inferred from homology"/>
<keyword evidence="6 9" id="KW-1133">Transmembrane helix</keyword>
<comment type="similarity">
    <text evidence="8">Belongs to the binding-protein-dependent transport system permease family. LivHM subfamily.</text>
</comment>
<evidence type="ECO:0000256" key="3">
    <source>
        <dbReference type="ARBA" id="ARBA00022475"/>
    </source>
</evidence>
<dbReference type="CDD" id="cd06582">
    <property type="entry name" value="TM_PBP1_LivH_like"/>
    <property type="match status" value="1"/>
</dbReference>
<dbReference type="Proteomes" id="UP001366166">
    <property type="component" value="Chromosome"/>
</dbReference>
<feature type="transmembrane region" description="Helical" evidence="9">
    <location>
        <begin position="184"/>
        <end position="207"/>
    </location>
</feature>
<feature type="transmembrane region" description="Helical" evidence="9">
    <location>
        <begin position="237"/>
        <end position="258"/>
    </location>
</feature>
<evidence type="ECO:0000256" key="1">
    <source>
        <dbReference type="ARBA" id="ARBA00004651"/>
    </source>
</evidence>
<evidence type="ECO:0000313" key="10">
    <source>
        <dbReference type="EMBL" id="BEQ14639.1"/>
    </source>
</evidence>
<dbReference type="GO" id="GO:0022857">
    <property type="term" value="F:transmembrane transporter activity"/>
    <property type="evidence" value="ECO:0007669"/>
    <property type="project" value="InterPro"/>
</dbReference>
<feature type="transmembrane region" description="Helical" evidence="9">
    <location>
        <begin position="61"/>
        <end position="81"/>
    </location>
</feature>
<dbReference type="PANTHER" id="PTHR11795:SF452">
    <property type="entry name" value="ABC TRANSPORTER PERMEASE PROTEIN"/>
    <property type="match status" value="1"/>
</dbReference>
<gene>
    <name evidence="10" type="ORF">FAK_17050</name>
</gene>
<keyword evidence="4 9" id="KW-0812">Transmembrane</keyword>
<comment type="subcellular location">
    <subcellularLocation>
        <location evidence="1">Cell membrane</location>
        <topology evidence="1">Multi-pass membrane protein</topology>
    </subcellularLocation>
</comment>
<dbReference type="KEGG" id="dmp:FAK_17050"/>
<accession>A0AAU9EHA5</accession>
<evidence type="ECO:0000256" key="4">
    <source>
        <dbReference type="ARBA" id="ARBA00022692"/>
    </source>
</evidence>
<keyword evidence="3" id="KW-1003">Cell membrane</keyword>
<sequence>MIIDIIIDGLIKGSVYALLAIGFSLVLGVARIINIAHTALYMTAAYFIYIGTKLMGLPAPVAMLAAIMLTVVLGLLIYNFFIRPIQEHEAAVLIATIAVAMMIQEVFLMTFGGHYLGVSPLIDGYATFLGVKVTYQHLLALGLALVVLLATRLFLQKTRLGLAIRSTAQDREVANLMGMNVTRVAMGTMAVSVGMAAITGAIVVPLVTVEPTMWMHPLIMMLAIVVLGGLGSIEGSFVGAFILGFAESLVVFLVPMGSFLKDSVALSIMILVLLIRPEGLFGVSFEEER</sequence>
<keyword evidence="5" id="KW-0029">Amino-acid transport</keyword>
<dbReference type="AlphaFoldDB" id="A0AAU9EHA5"/>
<evidence type="ECO:0000256" key="9">
    <source>
        <dbReference type="SAM" id="Phobius"/>
    </source>
</evidence>
<dbReference type="Pfam" id="PF02653">
    <property type="entry name" value="BPD_transp_2"/>
    <property type="match status" value="1"/>
</dbReference>
<reference evidence="11" key="1">
    <citation type="journal article" date="2023" name="Arch. Microbiol.">
        <title>Desulfoferula mesophilus gen. nov. sp. nov., a mesophilic sulfate-reducing bacterium isolated from a brackish lake sediment.</title>
        <authorList>
            <person name="Watanabe T."/>
            <person name="Yabe T."/>
            <person name="Tsuji J.M."/>
            <person name="Fukui M."/>
        </authorList>
    </citation>
    <scope>NUCLEOTIDE SEQUENCE [LARGE SCALE GENOMIC DNA]</scope>
    <source>
        <strain evidence="11">12FAK</strain>
    </source>
</reference>
<feature type="transmembrane region" description="Helical" evidence="9">
    <location>
        <begin position="16"/>
        <end position="49"/>
    </location>
</feature>
<dbReference type="RefSeq" id="WP_338606343.1">
    <property type="nucleotide sequence ID" value="NZ_AP028679.1"/>
</dbReference>
<protein>
    <submittedName>
        <fullName evidence="10">Branched-chain amino acid ABC transporter permease</fullName>
    </submittedName>
</protein>